<dbReference type="AlphaFoldDB" id="Q7UW05"/>
<dbReference type="HOGENOM" id="CLU_3238779_0_0_0"/>
<dbReference type="KEGG" id="rba:RB2340"/>
<dbReference type="EMBL" id="BX294137">
    <property type="protein sequence ID" value="CAD72566.1"/>
    <property type="molecule type" value="Genomic_DNA"/>
</dbReference>
<keyword evidence="2" id="KW-1185">Reference proteome</keyword>
<sequence>MKQPSVAKERRQCLFAPQNPGAPPCDHDRYLIWSSDERINTVA</sequence>
<evidence type="ECO:0000313" key="2">
    <source>
        <dbReference type="Proteomes" id="UP000001025"/>
    </source>
</evidence>
<evidence type="ECO:0000313" key="1">
    <source>
        <dbReference type="EMBL" id="CAD72566.1"/>
    </source>
</evidence>
<dbReference type="InParanoid" id="Q7UW05"/>
<dbReference type="EnsemblBacteria" id="CAD72566">
    <property type="protein sequence ID" value="CAD72566"/>
    <property type="gene ID" value="RB2340"/>
</dbReference>
<gene>
    <name evidence="1" type="ordered locus">RB2340</name>
</gene>
<protein>
    <submittedName>
        <fullName evidence="1">Uncharacterized protein</fullName>
    </submittedName>
</protein>
<name>Q7UW05_RHOBA</name>
<reference evidence="1 2" key="1">
    <citation type="journal article" date="2003" name="Proc. Natl. Acad. Sci. U.S.A.">
        <title>Complete genome sequence of the marine planctomycete Pirellula sp. strain 1.</title>
        <authorList>
            <person name="Gloeckner F.O."/>
            <person name="Kube M."/>
            <person name="Bauer M."/>
            <person name="Teeling H."/>
            <person name="Lombardot T."/>
            <person name="Ludwig W."/>
            <person name="Gade D."/>
            <person name="Beck A."/>
            <person name="Borzym K."/>
            <person name="Heitmann K."/>
            <person name="Rabus R."/>
            <person name="Schlesner H."/>
            <person name="Amann R."/>
            <person name="Reinhardt R."/>
        </authorList>
    </citation>
    <scope>NUCLEOTIDE SEQUENCE [LARGE SCALE GENOMIC DNA]</scope>
    <source>
        <strain evidence="2">DSM 10527 / NCIMB 13988 / SH1</strain>
    </source>
</reference>
<proteinExistence type="predicted"/>
<dbReference type="Proteomes" id="UP000001025">
    <property type="component" value="Chromosome"/>
</dbReference>
<dbReference type="STRING" id="243090.RB2340"/>
<organism evidence="1 2">
    <name type="scientific">Rhodopirellula baltica (strain DSM 10527 / NCIMB 13988 / SH1)</name>
    <dbReference type="NCBI Taxonomy" id="243090"/>
    <lineage>
        <taxon>Bacteria</taxon>
        <taxon>Pseudomonadati</taxon>
        <taxon>Planctomycetota</taxon>
        <taxon>Planctomycetia</taxon>
        <taxon>Pirellulales</taxon>
        <taxon>Pirellulaceae</taxon>
        <taxon>Rhodopirellula</taxon>
    </lineage>
</organism>
<accession>Q7UW05</accession>